<evidence type="ECO:0000313" key="2">
    <source>
        <dbReference type="Proteomes" id="UP001153069"/>
    </source>
</evidence>
<organism evidence="1 2">
    <name type="scientific">Seminavis robusta</name>
    <dbReference type="NCBI Taxonomy" id="568900"/>
    <lineage>
        <taxon>Eukaryota</taxon>
        <taxon>Sar</taxon>
        <taxon>Stramenopiles</taxon>
        <taxon>Ochrophyta</taxon>
        <taxon>Bacillariophyta</taxon>
        <taxon>Bacillariophyceae</taxon>
        <taxon>Bacillariophycidae</taxon>
        <taxon>Naviculales</taxon>
        <taxon>Naviculaceae</taxon>
        <taxon>Seminavis</taxon>
    </lineage>
</organism>
<name>A0A9N8DKD7_9STRA</name>
<accession>A0A9N8DKD7</accession>
<comment type="caution">
    <text evidence="1">The sequence shown here is derived from an EMBL/GenBank/DDBJ whole genome shotgun (WGS) entry which is preliminary data.</text>
</comment>
<dbReference type="EMBL" id="CAICTM010000105">
    <property type="protein sequence ID" value="CAB9501349.1"/>
    <property type="molecule type" value="Genomic_DNA"/>
</dbReference>
<keyword evidence="2" id="KW-1185">Reference proteome</keyword>
<evidence type="ECO:0000313" key="1">
    <source>
        <dbReference type="EMBL" id="CAB9501349.1"/>
    </source>
</evidence>
<reference evidence="1" key="1">
    <citation type="submission" date="2020-06" db="EMBL/GenBank/DDBJ databases">
        <authorList>
            <consortium name="Plant Systems Biology data submission"/>
        </authorList>
    </citation>
    <scope>NUCLEOTIDE SEQUENCE</scope>
    <source>
        <strain evidence="1">D6</strain>
    </source>
</reference>
<proteinExistence type="predicted"/>
<dbReference type="Proteomes" id="UP001153069">
    <property type="component" value="Unassembled WGS sequence"/>
</dbReference>
<protein>
    <submittedName>
        <fullName evidence="1">Uncharacterized protein</fullName>
    </submittedName>
</protein>
<dbReference type="AlphaFoldDB" id="A0A9N8DKD7"/>
<gene>
    <name evidence="1" type="ORF">SEMRO_106_G053500.1</name>
</gene>
<sequence>MQAFSKKSSYVKKMKSKSFAAPKGIAYRQVASIGHTKTIDQRRTVTRLYLQYWRSRGETDAADHIEKEYCSHPRWNWNYACTGEVGVYPSNCPNESFNKHGIKSVAADCSKNASLSAFLVHTAPRLLQEDAHTRGDPCTIEIPRTVSMFAVAASGFLRDGIDIVELGKDAHGNPSSWLVNIGYKMEFQLTNEEFDCS</sequence>